<reference evidence="2" key="1">
    <citation type="submission" date="2025-08" db="UniProtKB">
        <authorList>
            <consortium name="RefSeq"/>
        </authorList>
    </citation>
    <scope>IDENTIFICATION</scope>
</reference>
<dbReference type="RefSeq" id="XP_011498910.1">
    <property type="nucleotide sequence ID" value="XM_011500608.1"/>
</dbReference>
<dbReference type="KEGG" id="csol:105363034"/>
<name>A0AAJ6YJ04_9HYME</name>
<organism evidence="1 2">
    <name type="scientific">Ceratosolen solmsi marchali</name>
    <dbReference type="NCBI Taxonomy" id="326594"/>
    <lineage>
        <taxon>Eukaryota</taxon>
        <taxon>Metazoa</taxon>
        <taxon>Ecdysozoa</taxon>
        <taxon>Arthropoda</taxon>
        <taxon>Hexapoda</taxon>
        <taxon>Insecta</taxon>
        <taxon>Pterygota</taxon>
        <taxon>Neoptera</taxon>
        <taxon>Endopterygota</taxon>
        <taxon>Hymenoptera</taxon>
        <taxon>Apocrita</taxon>
        <taxon>Proctotrupomorpha</taxon>
        <taxon>Chalcidoidea</taxon>
        <taxon>Agaonidae</taxon>
        <taxon>Agaoninae</taxon>
        <taxon>Ceratosolen</taxon>
    </lineage>
</organism>
<proteinExistence type="predicted"/>
<keyword evidence="1" id="KW-1185">Reference proteome</keyword>
<evidence type="ECO:0000313" key="1">
    <source>
        <dbReference type="Proteomes" id="UP000695007"/>
    </source>
</evidence>
<sequence length="239" mass="27138">MSTPKDISSSSIMHVEFTLNDSDRMTSFVVYSSAHSSLKWKKMCVRSYEMEIMKQLRGSHMTQTKKTALTRAMTYYPAYPGTSRRTIMKDSFETFGNDYEQDVESDFEIESTYLFKDPPPESKFKLEQLAVSSEVDEKLKDRISSLKSGKTASRINFSTPERLRLTATMPELRSLSPSLNKLKLSCSSSSQNDSISVPVCWNKVRFLKLGKVSKAFRGQLPFLHIGSAILRTRKHGTQG</sequence>
<evidence type="ECO:0000313" key="2">
    <source>
        <dbReference type="RefSeq" id="XP_011498910.1"/>
    </source>
</evidence>
<dbReference type="AlphaFoldDB" id="A0AAJ6YJ04"/>
<protein>
    <submittedName>
        <fullName evidence="2">Uncharacterized protein LOC105363034</fullName>
    </submittedName>
</protein>
<dbReference type="GeneID" id="105363034"/>
<dbReference type="Proteomes" id="UP000695007">
    <property type="component" value="Unplaced"/>
</dbReference>
<accession>A0AAJ6YJ04</accession>
<gene>
    <name evidence="2" type="primary">LOC105363034</name>
</gene>